<evidence type="ECO:0000313" key="7">
    <source>
        <dbReference type="Proteomes" id="UP001597063"/>
    </source>
</evidence>
<dbReference type="PANTHER" id="PTHR43685">
    <property type="entry name" value="GLYCOSYLTRANSFERASE"/>
    <property type="match status" value="1"/>
</dbReference>
<keyword evidence="2 6" id="KW-0328">Glycosyltransferase</keyword>
<dbReference type="InterPro" id="IPR001173">
    <property type="entry name" value="Glyco_trans_2-like"/>
</dbReference>
<evidence type="ECO:0000313" key="6">
    <source>
        <dbReference type="EMBL" id="MFD0691101.1"/>
    </source>
</evidence>
<dbReference type="RefSeq" id="WP_378325655.1">
    <property type="nucleotide sequence ID" value="NZ_JBHTGP010000026.1"/>
</dbReference>
<keyword evidence="3 6" id="KW-0808">Transferase</keyword>
<dbReference type="PANTHER" id="PTHR43685:SF5">
    <property type="entry name" value="GLYCOSYLTRANSFERASE EPSE-RELATED"/>
    <property type="match status" value="1"/>
</dbReference>
<evidence type="ECO:0000256" key="2">
    <source>
        <dbReference type="ARBA" id="ARBA00022676"/>
    </source>
</evidence>
<feature type="domain" description="Glycosyltransferase 2-like" evidence="5">
    <location>
        <begin position="26"/>
        <end position="173"/>
    </location>
</feature>
<evidence type="ECO:0000256" key="4">
    <source>
        <dbReference type="SAM" id="MobiDB-lite"/>
    </source>
</evidence>
<gene>
    <name evidence="6" type="ORF">ACFQZM_41875</name>
</gene>
<dbReference type="Pfam" id="PF00535">
    <property type="entry name" value="Glycos_transf_2"/>
    <property type="match status" value="1"/>
</dbReference>
<protein>
    <submittedName>
        <fullName evidence="6">Glycosyltransferase family 2 protein</fullName>
        <ecNumber evidence="6">2.4.-.-</ecNumber>
    </submittedName>
</protein>
<feature type="region of interest" description="Disordered" evidence="4">
    <location>
        <begin position="1"/>
        <end position="23"/>
    </location>
</feature>
<comment type="similarity">
    <text evidence="1">Belongs to the glycosyltransferase 2 family.</text>
</comment>
<reference evidence="7" key="1">
    <citation type="journal article" date="2019" name="Int. J. Syst. Evol. Microbiol.">
        <title>The Global Catalogue of Microorganisms (GCM) 10K type strain sequencing project: providing services to taxonomists for standard genome sequencing and annotation.</title>
        <authorList>
            <consortium name="The Broad Institute Genomics Platform"/>
            <consortium name="The Broad Institute Genome Sequencing Center for Infectious Disease"/>
            <person name="Wu L."/>
            <person name="Ma J."/>
        </authorList>
    </citation>
    <scope>NUCLEOTIDE SEQUENCE [LARGE SCALE GENOMIC DNA]</scope>
    <source>
        <strain evidence="7">JCM 9371</strain>
    </source>
</reference>
<proteinExistence type="inferred from homology"/>
<accession>A0ABW2XXI0</accession>
<dbReference type="InterPro" id="IPR029044">
    <property type="entry name" value="Nucleotide-diphossugar_trans"/>
</dbReference>
<keyword evidence="7" id="KW-1185">Reference proteome</keyword>
<feature type="compositionally biased region" description="Pro residues" evidence="4">
    <location>
        <begin position="7"/>
        <end position="20"/>
    </location>
</feature>
<evidence type="ECO:0000256" key="1">
    <source>
        <dbReference type="ARBA" id="ARBA00006739"/>
    </source>
</evidence>
<dbReference type="Gene3D" id="3.90.550.10">
    <property type="entry name" value="Spore Coat Polysaccharide Biosynthesis Protein SpsA, Chain A"/>
    <property type="match status" value="1"/>
</dbReference>
<dbReference type="InterPro" id="IPR050834">
    <property type="entry name" value="Glycosyltransf_2"/>
</dbReference>
<evidence type="ECO:0000256" key="3">
    <source>
        <dbReference type="ARBA" id="ARBA00022679"/>
    </source>
</evidence>
<dbReference type="SUPFAM" id="SSF53448">
    <property type="entry name" value="Nucleotide-diphospho-sugar transferases"/>
    <property type="match status" value="1"/>
</dbReference>
<dbReference type="EMBL" id="JBHTGP010000026">
    <property type="protein sequence ID" value="MFD0691101.1"/>
    <property type="molecule type" value="Genomic_DNA"/>
</dbReference>
<dbReference type="Proteomes" id="UP001597063">
    <property type="component" value="Unassembled WGS sequence"/>
</dbReference>
<organism evidence="6 7">
    <name type="scientific">Actinomadura fibrosa</name>
    <dbReference type="NCBI Taxonomy" id="111802"/>
    <lineage>
        <taxon>Bacteria</taxon>
        <taxon>Bacillati</taxon>
        <taxon>Actinomycetota</taxon>
        <taxon>Actinomycetes</taxon>
        <taxon>Streptosporangiales</taxon>
        <taxon>Thermomonosporaceae</taxon>
        <taxon>Actinomadura</taxon>
    </lineage>
</organism>
<comment type="caution">
    <text evidence="6">The sequence shown here is derived from an EMBL/GenBank/DDBJ whole genome shotgun (WGS) entry which is preliminary data.</text>
</comment>
<name>A0ABW2XXI0_9ACTN</name>
<dbReference type="EC" id="2.4.-.-" evidence="6"/>
<dbReference type="GO" id="GO:0016757">
    <property type="term" value="F:glycosyltransferase activity"/>
    <property type="evidence" value="ECO:0007669"/>
    <property type="project" value="UniProtKB-KW"/>
</dbReference>
<evidence type="ECO:0000259" key="5">
    <source>
        <dbReference type="Pfam" id="PF00535"/>
    </source>
</evidence>
<sequence>MSDTPRPDAPPPEGPAPAAPTPGVTVVVATRDRAEELRGSLRKHEAPVIVVDNASGDATPDVAAEAGARVLRLPDNRGAAARNTGAEHADTPYIAFADDDSWWAPGALRRAVEILDAHPRTALLAARVLVGPEERTEAVSEEMACAPLGRPADLPGPAVLGFLACSAIVRRDAFLAAGGFSDVLHFAGEEELLALDLAAAGWGLAYVPELVVHHHPSRSGRDPSARRRREARNRLLTAWLRRPLPAVARTAASLLATPDGRAGAAEAARLLPALLRARRPLPPAVEAARARLARY</sequence>